<reference evidence="2" key="1">
    <citation type="submission" date="2016-10" db="EMBL/GenBank/DDBJ databases">
        <title>Draft Genome Sequence of Nocardioides luteus Strain BAFB, an Alkane-Degrading Bacterium Isolated from JP-7 Polluted Soil.</title>
        <authorList>
            <person name="Brown L."/>
            <person name="Ruiz O.N."/>
            <person name="Gunasekera T."/>
        </authorList>
    </citation>
    <scope>NUCLEOTIDE SEQUENCE [LARGE SCALE GENOMIC DNA]</scope>
    <source>
        <strain evidence="2">BAFB</strain>
    </source>
</reference>
<sequence length="109" mass="11428">MCQTEKMAAGNAECGGEAGVLHADLDADGAPARDRKAAQAPDGVPEVEAGDVVQDDGEHQAAFYPYRGSFDRRQVPVSRKSRGREIGAVPCDVAGPVCSEMARIVTTVL</sequence>
<accession>A0A1J4N3T4</accession>
<name>A0A1J4N3T4_9ACTN</name>
<dbReference type="EMBL" id="JZDQ02000030">
    <property type="protein sequence ID" value="OIJ25041.1"/>
    <property type="molecule type" value="Genomic_DNA"/>
</dbReference>
<evidence type="ECO:0000313" key="3">
    <source>
        <dbReference type="Proteomes" id="UP000033772"/>
    </source>
</evidence>
<evidence type="ECO:0000256" key="1">
    <source>
        <dbReference type="SAM" id="MobiDB-lite"/>
    </source>
</evidence>
<dbReference type="Proteomes" id="UP000033772">
    <property type="component" value="Unassembled WGS sequence"/>
</dbReference>
<keyword evidence="3" id="KW-1185">Reference proteome</keyword>
<gene>
    <name evidence="2" type="ORF">UG56_019980</name>
</gene>
<proteinExistence type="predicted"/>
<organism evidence="2 3">
    <name type="scientific">Nocardioides luteus</name>
    <dbReference type="NCBI Taxonomy" id="1844"/>
    <lineage>
        <taxon>Bacteria</taxon>
        <taxon>Bacillati</taxon>
        <taxon>Actinomycetota</taxon>
        <taxon>Actinomycetes</taxon>
        <taxon>Propionibacteriales</taxon>
        <taxon>Nocardioidaceae</taxon>
        <taxon>Nocardioides</taxon>
    </lineage>
</organism>
<comment type="caution">
    <text evidence="2">The sequence shown here is derived from an EMBL/GenBank/DDBJ whole genome shotgun (WGS) entry which is preliminary data.</text>
</comment>
<protein>
    <submittedName>
        <fullName evidence="2">Uncharacterized protein</fullName>
    </submittedName>
</protein>
<feature type="region of interest" description="Disordered" evidence="1">
    <location>
        <begin position="25"/>
        <end position="56"/>
    </location>
</feature>
<dbReference type="AlphaFoldDB" id="A0A1J4N3T4"/>
<evidence type="ECO:0000313" key="2">
    <source>
        <dbReference type="EMBL" id="OIJ25041.1"/>
    </source>
</evidence>